<evidence type="ECO:0000256" key="1">
    <source>
        <dbReference type="ARBA" id="ARBA00022722"/>
    </source>
</evidence>
<dbReference type="CDD" id="cd09859">
    <property type="entry name" value="PIN_53EXO"/>
    <property type="match status" value="1"/>
</dbReference>
<dbReference type="SMART" id="SM00475">
    <property type="entry name" value="53EXOc"/>
    <property type="match status" value="1"/>
</dbReference>
<feature type="domain" description="5'-3' exonuclease" evidence="3">
    <location>
        <begin position="4"/>
        <end position="144"/>
    </location>
</feature>
<dbReference type="GO" id="GO:0008409">
    <property type="term" value="F:5'-3' exonuclease activity"/>
    <property type="evidence" value="ECO:0007669"/>
    <property type="project" value="InterPro"/>
</dbReference>
<evidence type="ECO:0000313" key="4">
    <source>
        <dbReference type="EMBL" id="SVD60668.1"/>
    </source>
</evidence>
<feature type="non-terminal residue" evidence="4">
    <location>
        <position position="147"/>
    </location>
</feature>
<dbReference type="SUPFAM" id="SSF88723">
    <property type="entry name" value="PIN domain-like"/>
    <property type="match status" value="1"/>
</dbReference>
<evidence type="ECO:0000256" key="2">
    <source>
        <dbReference type="ARBA" id="ARBA00022801"/>
    </source>
</evidence>
<name>A0A382WR58_9ZZZZ</name>
<organism evidence="4">
    <name type="scientific">marine metagenome</name>
    <dbReference type="NCBI Taxonomy" id="408172"/>
    <lineage>
        <taxon>unclassified sequences</taxon>
        <taxon>metagenomes</taxon>
        <taxon>ecological metagenomes</taxon>
    </lineage>
</organism>
<dbReference type="InterPro" id="IPR029060">
    <property type="entry name" value="PIN-like_dom_sf"/>
</dbReference>
<dbReference type="GO" id="GO:0003677">
    <property type="term" value="F:DNA binding"/>
    <property type="evidence" value="ECO:0007669"/>
    <property type="project" value="InterPro"/>
</dbReference>
<dbReference type="PANTHER" id="PTHR42646">
    <property type="entry name" value="FLAP ENDONUCLEASE XNI"/>
    <property type="match status" value="1"/>
</dbReference>
<dbReference type="Pfam" id="PF02739">
    <property type="entry name" value="5_3_exonuc_N"/>
    <property type="match status" value="1"/>
</dbReference>
<dbReference type="PANTHER" id="PTHR42646:SF2">
    <property type="entry name" value="5'-3' EXONUCLEASE FAMILY PROTEIN"/>
    <property type="match status" value="1"/>
</dbReference>
<dbReference type="InterPro" id="IPR020046">
    <property type="entry name" value="5-3_exonucl_a-hlix_arch_N"/>
</dbReference>
<dbReference type="InterPro" id="IPR002421">
    <property type="entry name" value="5-3_exonuclease"/>
</dbReference>
<feature type="non-terminal residue" evidence="4">
    <location>
        <position position="1"/>
    </location>
</feature>
<gene>
    <name evidence="4" type="ORF">METZ01_LOCUS413522</name>
</gene>
<dbReference type="InterPro" id="IPR038969">
    <property type="entry name" value="FEN"/>
</dbReference>
<dbReference type="Gene3D" id="3.40.50.1010">
    <property type="entry name" value="5'-nuclease"/>
    <property type="match status" value="1"/>
</dbReference>
<evidence type="ECO:0000259" key="3">
    <source>
        <dbReference type="SMART" id="SM00475"/>
    </source>
</evidence>
<protein>
    <recommendedName>
        <fullName evidence="3">5'-3' exonuclease domain-containing protein</fullName>
    </recommendedName>
</protein>
<accession>A0A382WR58</accession>
<keyword evidence="2" id="KW-0378">Hydrolase</keyword>
<dbReference type="GO" id="GO:0017108">
    <property type="term" value="F:5'-flap endonuclease activity"/>
    <property type="evidence" value="ECO:0007669"/>
    <property type="project" value="InterPro"/>
</dbReference>
<reference evidence="4" key="1">
    <citation type="submission" date="2018-05" db="EMBL/GenBank/DDBJ databases">
        <authorList>
            <person name="Lanie J.A."/>
            <person name="Ng W.-L."/>
            <person name="Kazmierczak K.M."/>
            <person name="Andrzejewski T.M."/>
            <person name="Davidsen T.M."/>
            <person name="Wayne K.J."/>
            <person name="Tettelin H."/>
            <person name="Glass J.I."/>
            <person name="Rusch D."/>
            <person name="Podicherti R."/>
            <person name="Tsui H.-C.T."/>
            <person name="Winkler M.E."/>
        </authorList>
    </citation>
    <scope>NUCLEOTIDE SEQUENCE</scope>
</reference>
<sequence>VGAKPIYLVDASIYIFRAYYSIPPTFVTKAGEAVNAVYGYTNFLLDLLENNPEHISCAFDESLNTCYRNRIYPEYKANRDLPDANLEFQLASCQEITALMGIHSVCLHDYEADDIIGTLQKQLAGERPAIIVTRDKDLGQLLRAEDL</sequence>
<dbReference type="EMBL" id="UINC01161458">
    <property type="protein sequence ID" value="SVD60668.1"/>
    <property type="molecule type" value="Genomic_DNA"/>
</dbReference>
<dbReference type="GO" id="GO:0033567">
    <property type="term" value="P:DNA replication, Okazaki fragment processing"/>
    <property type="evidence" value="ECO:0007669"/>
    <property type="project" value="InterPro"/>
</dbReference>
<keyword evidence="1" id="KW-0540">Nuclease</keyword>
<proteinExistence type="predicted"/>
<dbReference type="AlphaFoldDB" id="A0A382WR58"/>